<organism evidence="1 2">
    <name type="scientific">Lutibacter holmesii</name>
    <dbReference type="NCBI Taxonomy" id="1137985"/>
    <lineage>
        <taxon>Bacteria</taxon>
        <taxon>Pseudomonadati</taxon>
        <taxon>Bacteroidota</taxon>
        <taxon>Flavobacteriia</taxon>
        <taxon>Flavobacteriales</taxon>
        <taxon>Flavobacteriaceae</taxon>
        <taxon>Lutibacter</taxon>
    </lineage>
</organism>
<sequence>MKLKDNNNIFCTISAGYSSVLMGVKLKEWFPNHNIIYAMANTSKEREESLHFMNECDKYFGLNMVWIEAKINQEKRKGTDFNIVTYENLKRNGELFEDGIKKYGIPCKFNKWCNRELKLVPLKKYADSVFGKNTYSIAVGLRADEMDRVLLSYKDNNVFYPLLDKGVNTRDRNKFWKHQPIKLNLPAYKGNCDFCFEKSIRKLMTIANEDKHLIKWWGEMECKYSTTSLDGKDTYNKYIDKFNRISFFRDNRTVKDIEVLATKPFSKATDEYIYENDLFDLEGDCGAGCKVF</sequence>
<reference evidence="2" key="1">
    <citation type="journal article" date="2019" name="Int. J. Syst. Evol. Microbiol.">
        <title>The Global Catalogue of Microorganisms (GCM) 10K type strain sequencing project: providing services to taxonomists for standard genome sequencing and annotation.</title>
        <authorList>
            <consortium name="The Broad Institute Genomics Platform"/>
            <consortium name="The Broad Institute Genome Sequencing Center for Infectious Disease"/>
            <person name="Wu L."/>
            <person name="Ma J."/>
        </authorList>
    </citation>
    <scope>NUCLEOTIDE SEQUENCE [LARGE SCALE GENOMIC DNA]</scope>
    <source>
        <strain evidence="2">CCUG 62221</strain>
    </source>
</reference>
<comment type="caution">
    <text evidence="1">The sequence shown here is derived from an EMBL/GenBank/DDBJ whole genome shotgun (WGS) entry which is preliminary data.</text>
</comment>
<evidence type="ECO:0000313" key="1">
    <source>
        <dbReference type="EMBL" id="MFD1292654.1"/>
    </source>
</evidence>
<dbReference type="Gene3D" id="3.40.50.620">
    <property type="entry name" value="HUPs"/>
    <property type="match status" value="1"/>
</dbReference>
<dbReference type="InterPro" id="IPR014729">
    <property type="entry name" value="Rossmann-like_a/b/a_fold"/>
</dbReference>
<dbReference type="SUPFAM" id="SSF52402">
    <property type="entry name" value="Adenine nucleotide alpha hydrolases-like"/>
    <property type="match status" value="1"/>
</dbReference>
<name>A0ABW3WKC2_9FLAO</name>
<evidence type="ECO:0008006" key="3">
    <source>
        <dbReference type="Google" id="ProtNLM"/>
    </source>
</evidence>
<accession>A0ABW3WKC2</accession>
<dbReference type="EMBL" id="JBHTMV010000002">
    <property type="protein sequence ID" value="MFD1292654.1"/>
    <property type="molecule type" value="Genomic_DNA"/>
</dbReference>
<gene>
    <name evidence="1" type="ORF">ACFQ5N_02290</name>
</gene>
<proteinExistence type="predicted"/>
<dbReference type="Proteomes" id="UP001597241">
    <property type="component" value="Unassembled WGS sequence"/>
</dbReference>
<keyword evidence="2" id="KW-1185">Reference proteome</keyword>
<evidence type="ECO:0000313" key="2">
    <source>
        <dbReference type="Proteomes" id="UP001597241"/>
    </source>
</evidence>
<dbReference type="RefSeq" id="WP_386807377.1">
    <property type="nucleotide sequence ID" value="NZ_JBHTMV010000002.1"/>
</dbReference>
<protein>
    <recommendedName>
        <fullName evidence="3">Phosphoadenosine phosphosulphate reductase domain-containing protein</fullName>
    </recommendedName>
</protein>